<accession>A0A821E2D3</accession>
<dbReference type="Proteomes" id="UP000663838">
    <property type="component" value="Unassembled WGS sequence"/>
</dbReference>
<dbReference type="SUPFAM" id="SSF81665">
    <property type="entry name" value="Calcium ATPase, transmembrane domain M"/>
    <property type="match status" value="1"/>
</dbReference>
<proteinExistence type="predicted"/>
<dbReference type="SUPFAM" id="SSF47095">
    <property type="entry name" value="HMG-box"/>
    <property type="match status" value="2"/>
</dbReference>
<feature type="coiled-coil region" evidence="1">
    <location>
        <begin position="469"/>
        <end position="496"/>
    </location>
</feature>
<keyword evidence="2" id="KW-1133">Transmembrane helix</keyword>
<name>A0A821E2D3_9BILA</name>
<evidence type="ECO:0000313" key="4">
    <source>
        <dbReference type="Proteomes" id="UP000663838"/>
    </source>
</evidence>
<keyword evidence="2" id="KW-0472">Membrane</keyword>
<dbReference type="PANTHER" id="PTHR24092">
    <property type="entry name" value="PROBABLE PHOSPHOLIPID-TRANSPORTING ATPASE"/>
    <property type="match status" value="1"/>
</dbReference>
<keyword evidence="2" id="KW-0812">Transmembrane</keyword>
<gene>
    <name evidence="3" type="ORF">TOA249_LOCUS12460</name>
</gene>
<dbReference type="InterPro" id="IPR036910">
    <property type="entry name" value="HMG_box_dom_sf"/>
</dbReference>
<dbReference type="GO" id="GO:0005886">
    <property type="term" value="C:plasma membrane"/>
    <property type="evidence" value="ECO:0007669"/>
    <property type="project" value="TreeGrafter"/>
</dbReference>
<evidence type="ECO:0000256" key="1">
    <source>
        <dbReference type="SAM" id="Coils"/>
    </source>
</evidence>
<sequence length="816" mass="94807">MTKLQFFTKKKVEESFRRLANAYFICLQLIPQISSLAPITTISPLVFVLALTAIKDATDDIVGSEMKEKLCFLNSLHSMYSQAQFEYEASNNNLELFDENLIWNNKTLPLKNDNVLLRGTRLRNAHWAFGIVCYAGPDTKLMKNTGTSTFKRSRIDRLLNKIFLGIACFLAIMCTITTICCDFWESVFGFDFRKYPPWKAYVSTDKRIGSLQNSLLVFLSYIIIFNRVMPISLSVSIEFIRLLQSKWIDLNIKMYYEPNNVPALARTTALNEELGQVGYIFSDKIGTLTQKTTPTDYESTQTVNSKNDHLSKDEADFRQTSMHCSFFVTLDIMPRGQRPKPSTTLVSEEILKEIKSVRPLRLFINKEKRKGIADNPFTLRVKFCQLPKDKQARYLQKSVDKYIQLLDEKDVDESVQIECKLFDYLLMKGEQKKYFESINAPPKPPGTAVPYYNQIVKQETDDDSEPAWKSLSTSEKQNYKRRRKEAKAEYLSQVRNFANDLPERLRTDFLLFAEPSPTNRQIAHTSFINDYDDIISSATIRQRRKSLTALPESLQPSTITTTTVDNQPKLSRGQLNIIHQCIPSVLYYETNVSDNDKPTFTRTMTKNAYIRSMFNQIDESERIKYILKSVKKWSEFLQSNPSIIENQIATLHLLLVKNEDIVAYFSAVGLPQRPPTTSYLLYNYERVEAGSQTSWTDLSPTQRDDYTQRLIDLKNDYYQKLIHFVDNVLPSNHMRYEFFRNVKFAMKDYELANRYRTSENITEPMNFVESYLQKISKSNDINQFNQIKAQLLATELTNEQKQLIEDLTELMHKHMQ</sequence>
<organism evidence="3 4">
    <name type="scientific">Rotaria socialis</name>
    <dbReference type="NCBI Taxonomy" id="392032"/>
    <lineage>
        <taxon>Eukaryota</taxon>
        <taxon>Metazoa</taxon>
        <taxon>Spiralia</taxon>
        <taxon>Gnathifera</taxon>
        <taxon>Rotifera</taxon>
        <taxon>Eurotatoria</taxon>
        <taxon>Bdelloidea</taxon>
        <taxon>Philodinida</taxon>
        <taxon>Philodinidae</taxon>
        <taxon>Rotaria</taxon>
    </lineage>
</organism>
<dbReference type="AlphaFoldDB" id="A0A821E2D3"/>
<evidence type="ECO:0000256" key="2">
    <source>
        <dbReference type="SAM" id="Phobius"/>
    </source>
</evidence>
<evidence type="ECO:0000313" key="3">
    <source>
        <dbReference type="EMBL" id="CAF4628808.1"/>
    </source>
</evidence>
<reference evidence="3" key="1">
    <citation type="submission" date="2021-02" db="EMBL/GenBank/DDBJ databases">
        <authorList>
            <person name="Nowell W R."/>
        </authorList>
    </citation>
    <scope>NUCLEOTIDE SEQUENCE</scope>
</reference>
<dbReference type="PANTHER" id="PTHR24092:SF190">
    <property type="entry name" value="PHOSPHOLIPID-TRANSPORTING ATPASE"/>
    <property type="match status" value="1"/>
</dbReference>
<dbReference type="GO" id="GO:0140326">
    <property type="term" value="F:ATPase-coupled intramembrane lipid transporter activity"/>
    <property type="evidence" value="ECO:0007669"/>
    <property type="project" value="TreeGrafter"/>
</dbReference>
<comment type="caution">
    <text evidence="3">The sequence shown here is derived from an EMBL/GenBank/DDBJ whole genome shotgun (WGS) entry which is preliminary data.</text>
</comment>
<protein>
    <submittedName>
        <fullName evidence="3">Uncharacterized protein</fullName>
    </submittedName>
</protein>
<dbReference type="GO" id="GO:0045332">
    <property type="term" value="P:phospholipid translocation"/>
    <property type="evidence" value="ECO:0007669"/>
    <property type="project" value="TreeGrafter"/>
</dbReference>
<feature type="transmembrane region" description="Helical" evidence="2">
    <location>
        <begin position="162"/>
        <end position="185"/>
    </location>
</feature>
<dbReference type="EMBL" id="CAJOBS010000707">
    <property type="protein sequence ID" value="CAF4628808.1"/>
    <property type="molecule type" value="Genomic_DNA"/>
</dbReference>
<keyword evidence="1" id="KW-0175">Coiled coil</keyword>
<dbReference type="InterPro" id="IPR023298">
    <property type="entry name" value="ATPase_P-typ_TM_dom_sf"/>
</dbReference>